<evidence type="ECO:0000256" key="5">
    <source>
        <dbReference type="PROSITE-ProRule" id="PRU01248"/>
    </source>
</evidence>
<dbReference type="Proteomes" id="UP001225042">
    <property type="component" value="Unassembled WGS sequence"/>
</dbReference>
<dbReference type="RefSeq" id="WP_306684338.1">
    <property type="nucleotide sequence ID" value="NZ_JAVDKR010000012.1"/>
</dbReference>
<dbReference type="EMBL" id="JAVDKS010000003">
    <property type="protein sequence ID" value="MDQ2256342.1"/>
    <property type="molecule type" value="Genomic_DNA"/>
</dbReference>
<evidence type="ECO:0000259" key="6">
    <source>
        <dbReference type="PROSITE" id="PS51898"/>
    </source>
</evidence>
<dbReference type="SUPFAM" id="SSF56349">
    <property type="entry name" value="DNA breaking-rejoining enzymes"/>
    <property type="match status" value="1"/>
</dbReference>
<dbReference type="InterPro" id="IPR025166">
    <property type="entry name" value="Integrase_DNA_bind_dom"/>
</dbReference>
<dbReference type="InterPro" id="IPR053876">
    <property type="entry name" value="Phage_int_M"/>
</dbReference>
<gene>
    <name evidence="8" type="ORF">RBJ67_09305</name>
</gene>
<protein>
    <submittedName>
        <fullName evidence="8">Integrase arm-type DNA-binding domain-containing protein</fullName>
    </submittedName>
</protein>
<name>A0AAW8H8W8_9ENTR</name>
<dbReference type="Pfam" id="PF22022">
    <property type="entry name" value="Phage_int_M"/>
    <property type="match status" value="1"/>
</dbReference>
<dbReference type="Pfam" id="PF13356">
    <property type="entry name" value="Arm-DNA-bind_3"/>
    <property type="match status" value="1"/>
</dbReference>
<feature type="domain" description="Core-binding (CB)" evidence="7">
    <location>
        <begin position="97"/>
        <end position="176"/>
    </location>
</feature>
<dbReference type="PROSITE" id="PS51900">
    <property type="entry name" value="CB"/>
    <property type="match status" value="1"/>
</dbReference>
<dbReference type="Gene3D" id="1.10.150.130">
    <property type="match status" value="1"/>
</dbReference>
<dbReference type="InterPro" id="IPR038488">
    <property type="entry name" value="Integrase_DNA-bd_sf"/>
</dbReference>
<proteinExistence type="inferred from homology"/>
<evidence type="ECO:0000313" key="9">
    <source>
        <dbReference type="Proteomes" id="UP001225042"/>
    </source>
</evidence>
<comment type="similarity">
    <text evidence="1">Belongs to the 'phage' integrase family.</text>
</comment>
<dbReference type="GO" id="GO:0003677">
    <property type="term" value="F:DNA binding"/>
    <property type="evidence" value="ECO:0007669"/>
    <property type="project" value="UniProtKB-UniRule"/>
</dbReference>
<dbReference type="PANTHER" id="PTHR30629">
    <property type="entry name" value="PROPHAGE INTEGRASE"/>
    <property type="match status" value="1"/>
</dbReference>
<dbReference type="Gene3D" id="1.10.443.10">
    <property type="entry name" value="Intergrase catalytic core"/>
    <property type="match status" value="1"/>
</dbReference>
<dbReference type="InterPro" id="IPR013762">
    <property type="entry name" value="Integrase-like_cat_sf"/>
</dbReference>
<dbReference type="InterPro" id="IPR011010">
    <property type="entry name" value="DNA_brk_join_enz"/>
</dbReference>
<feature type="domain" description="Tyr recombinase" evidence="6">
    <location>
        <begin position="199"/>
        <end position="383"/>
    </location>
</feature>
<keyword evidence="9" id="KW-1185">Reference proteome</keyword>
<evidence type="ECO:0000256" key="1">
    <source>
        <dbReference type="ARBA" id="ARBA00008857"/>
    </source>
</evidence>
<dbReference type="Gene3D" id="3.30.160.390">
    <property type="entry name" value="Integrase, DNA-binding domain"/>
    <property type="match status" value="1"/>
</dbReference>
<keyword evidence="2" id="KW-0229">DNA integration</keyword>
<evidence type="ECO:0000259" key="7">
    <source>
        <dbReference type="PROSITE" id="PS51900"/>
    </source>
</evidence>
<comment type="caution">
    <text evidence="8">The sequence shown here is derived from an EMBL/GenBank/DDBJ whole genome shotgun (WGS) entry which is preliminary data.</text>
</comment>
<evidence type="ECO:0000313" key="8">
    <source>
        <dbReference type="EMBL" id="MDQ2256342.1"/>
    </source>
</evidence>
<dbReference type="PROSITE" id="PS51898">
    <property type="entry name" value="TYR_RECOMBINASE"/>
    <property type="match status" value="1"/>
</dbReference>
<dbReference type="PANTHER" id="PTHR30629:SF2">
    <property type="entry name" value="PROPHAGE INTEGRASE INTS-RELATED"/>
    <property type="match status" value="1"/>
</dbReference>
<evidence type="ECO:0000256" key="4">
    <source>
        <dbReference type="ARBA" id="ARBA00023172"/>
    </source>
</evidence>
<keyword evidence="3 5" id="KW-0238">DNA-binding</keyword>
<accession>A0AAW8H8W8</accession>
<dbReference type="CDD" id="cd00801">
    <property type="entry name" value="INT_P4_C"/>
    <property type="match status" value="1"/>
</dbReference>
<dbReference type="AlphaFoldDB" id="A0AAW8H8W8"/>
<dbReference type="InterPro" id="IPR010998">
    <property type="entry name" value="Integrase_recombinase_N"/>
</dbReference>
<organism evidence="8 9">
    <name type="scientific">Enterobacter soli</name>
    <dbReference type="NCBI Taxonomy" id="885040"/>
    <lineage>
        <taxon>Bacteria</taxon>
        <taxon>Pseudomonadati</taxon>
        <taxon>Pseudomonadota</taxon>
        <taxon>Gammaproteobacteria</taxon>
        <taxon>Enterobacterales</taxon>
        <taxon>Enterobacteriaceae</taxon>
        <taxon>Enterobacter</taxon>
    </lineage>
</organism>
<dbReference type="GO" id="GO:0006310">
    <property type="term" value="P:DNA recombination"/>
    <property type="evidence" value="ECO:0007669"/>
    <property type="project" value="UniProtKB-KW"/>
</dbReference>
<dbReference type="InterPro" id="IPR002104">
    <property type="entry name" value="Integrase_catalytic"/>
</dbReference>
<evidence type="ECO:0000256" key="3">
    <source>
        <dbReference type="ARBA" id="ARBA00023125"/>
    </source>
</evidence>
<dbReference type="InterPro" id="IPR050808">
    <property type="entry name" value="Phage_Integrase"/>
</dbReference>
<dbReference type="GO" id="GO:0015074">
    <property type="term" value="P:DNA integration"/>
    <property type="evidence" value="ECO:0007669"/>
    <property type="project" value="UniProtKB-KW"/>
</dbReference>
<sequence>MLTDTKLKHLKVREKKYKIADRDGLYVLVSPAGSVTFRYDYRINNRRETLTIGRYGPGGVKLAKAREKLMEAKKLIARGISPAIKKQQAKQEIRNALSFREYEMHWRKTWNVAESTRVLRLSIMDKEVLPHFGKRTLKEISPTDLRILCEQIRDRGAPSTALNVRHLVSKVFEFAIDRGVEVDNPALRVKAKSIATFKPKERALSEREIGVFFNALARTGVAQTIQMSVKFVLLTLLRKREFRLARWELVDWEEHTLTLPSSIMKMSRPHRVYLSRQAQEILVALNSVYAYSEYLHPGRFSPKLPLSDAALNAAIRSGLKQLAEEGVEFESFSVHDLRRTASTLLHEAGYNSDWIEKCLAHEQRGVRAVYNKAEYAEQRTSMLQDWADMVDRWIDKFK</sequence>
<dbReference type="InterPro" id="IPR044068">
    <property type="entry name" value="CB"/>
</dbReference>
<reference evidence="8 9" key="1">
    <citation type="submission" date="2023-08" db="EMBL/GenBank/DDBJ databases">
        <authorList>
            <person name="Dale J."/>
        </authorList>
    </citation>
    <scope>NUCLEOTIDE SEQUENCE [LARGE SCALE GENOMIC DNA]</scope>
    <source>
        <strain evidence="8 9">2023EL-00788</strain>
    </source>
</reference>
<dbReference type="Pfam" id="PF00589">
    <property type="entry name" value="Phage_integrase"/>
    <property type="match status" value="1"/>
</dbReference>
<evidence type="ECO:0000256" key="2">
    <source>
        <dbReference type="ARBA" id="ARBA00022908"/>
    </source>
</evidence>
<keyword evidence="4" id="KW-0233">DNA recombination</keyword>